<protein>
    <submittedName>
        <fullName evidence="1">DUF72 domain-containing protein</fullName>
    </submittedName>
</protein>
<organism evidence="1 2">
    <name type="scientific">Curtobacterium aurantiacum</name>
    <dbReference type="NCBI Taxonomy" id="3236919"/>
    <lineage>
        <taxon>Bacteria</taxon>
        <taxon>Bacillati</taxon>
        <taxon>Actinomycetota</taxon>
        <taxon>Actinomycetes</taxon>
        <taxon>Micrococcales</taxon>
        <taxon>Microbacteriaceae</taxon>
        <taxon>Curtobacterium</taxon>
    </lineage>
</organism>
<dbReference type="InterPro" id="IPR036520">
    <property type="entry name" value="UPF0759_sf"/>
</dbReference>
<dbReference type="RefSeq" id="WP_214544371.1">
    <property type="nucleotide sequence ID" value="NZ_JAHEWS010000011.1"/>
</dbReference>
<dbReference type="PANTHER" id="PTHR30348">
    <property type="entry name" value="UNCHARACTERIZED PROTEIN YECE"/>
    <property type="match status" value="1"/>
</dbReference>
<reference evidence="1 2" key="1">
    <citation type="submission" date="2021-05" db="EMBL/GenBank/DDBJ databases">
        <title>Whole genome sequence of Curtobacterium flaccumfaciens pv. flaccumfaciens strain CFBP 8819.</title>
        <authorList>
            <person name="Osdaghi E."/>
            <person name="Taghouti G."/>
            <person name="Portier P."/>
            <person name="Fazliarab A."/>
            <person name="Taghavi S.M."/>
            <person name="Briand M."/>
            <person name="Le-Saux M."/>
            <person name="Jacques M.-A."/>
        </authorList>
    </citation>
    <scope>NUCLEOTIDE SEQUENCE [LARGE SCALE GENOMIC DNA]</scope>
    <source>
        <strain evidence="1 2">CFBP 8819</strain>
    </source>
</reference>
<name>A0ABS5VGQ7_9MICO</name>
<evidence type="ECO:0000313" key="2">
    <source>
        <dbReference type="Proteomes" id="UP001519641"/>
    </source>
</evidence>
<sequence length="304" mass="34028">MTADHDAIAAVRHVGSSPSATVRVGLSGWQYDGWRGDFYPEGLAKRRWLEHVAARFPTVELNGSFYSLQRPARYRAWRAASGGQPFRFAVKGGRYVTHMLRLRNVETALANFFASGPLELRDTLGPVLWQLPERLLPTPEVLDVFLGLLPRTHGAAAELASLHDDKVPDEPDGLVQPDEPGRSIEHALEVRAPGFGDEHLDVLRRHRVALVDSHAGDFPRFRADTGAPLAYLRLHGAPRTYHDGYSPQALGSWATTVLEHADAGRDVYVYFDNDAERHAPWDALALDRLVAERLRRRGRRARDE</sequence>
<comment type="caution">
    <text evidence="1">The sequence shown here is derived from an EMBL/GenBank/DDBJ whole genome shotgun (WGS) entry which is preliminary data.</text>
</comment>
<gene>
    <name evidence="1" type="ORF">KK097_08750</name>
</gene>
<dbReference type="Pfam" id="PF01904">
    <property type="entry name" value="DUF72"/>
    <property type="match status" value="1"/>
</dbReference>
<keyword evidence="2" id="KW-1185">Reference proteome</keyword>
<dbReference type="InterPro" id="IPR002763">
    <property type="entry name" value="DUF72"/>
</dbReference>
<dbReference type="Gene3D" id="3.20.20.410">
    <property type="entry name" value="Protein of unknown function UPF0759"/>
    <property type="match status" value="1"/>
</dbReference>
<accession>A0ABS5VGQ7</accession>
<dbReference type="EMBL" id="JAHEWS010000011">
    <property type="protein sequence ID" value="MBT1587900.1"/>
    <property type="molecule type" value="Genomic_DNA"/>
</dbReference>
<dbReference type="Proteomes" id="UP001519641">
    <property type="component" value="Unassembled WGS sequence"/>
</dbReference>
<dbReference type="PANTHER" id="PTHR30348:SF4">
    <property type="entry name" value="DUF72 DOMAIN-CONTAINING PROTEIN"/>
    <property type="match status" value="1"/>
</dbReference>
<evidence type="ECO:0000313" key="1">
    <source>
        <dbReference type="EMBL" id="MBT1587900.1"/>
    </source>
</evidence>
<dbReference type="SUPFAM" id="SSF117396">
    <property type="entry name" value="TM1631-like"/>
    <property type="match status" value="1"/>
</dbReference>
<proteinExistence type="predicted"/>